<dbReference type="NCBIfam" id="TIGR02162">
    <property type="entry name" value="torC"/>
    <property type="match status" value="1"/>
</dbReference>
<keyword evidence="12 14" id="KW-0408">Iron</keyword>
<feature type="binding site" description="covalent" evidence="15">
    <location>
        <position position="51"/>
    </location>
    <ligand>
        <name>heme</name>
        <dbReference type="ChEBI" id="CHEBI:30413"/>
        <label>1</label>
    </ligand>
</feature>
<keyword evidence="11 17" id="KW-1133">Transmembrane helix</keyword>
<protein>
    <recommendedName>
        <fullName evidence="14">Cytochrome c-type protein</fullName>
    </recommendedName>
</protein>
<comment type="similarity">
    <text evidence="2 14">Belongs to the TorC/TorY family.</text>
</comment>
<evidence type="ECO:0000256" key="1">
    <source>
        <dbReference type="ARBA" id="ARBA00004249"/>
    </source>
</evidence>
<evidence type="ECO:0000256" key="4">
    <source>
        <dbReference type="ARBA" id="ARBA00022448"/>
    </source>
</evidence>
<feature type="binding site" description="covalent" evidence="15">
    <location>
        <position position="176"/>
    </location>
    <ligand>
        <name>heme</name>
        <dbReference type="ChEBI" id="CHEBI:30413"/>
        <label>4</label>
    </ligand>
</feature>
<dbReference type="InterPro" id="IPR038266">
    <property type="entry name" value="NapC/NirT_cytc_sf"/>
</dbReference>
<feature type="binding site" description="covalent" evidence="15">
    <location>
        <position position="341"/>
    </location>
    <ligand>
        <name>heme</name>
        <dbReference type="ChEBI" id="CHEBI:30413"/>
        <label>5</label>
    </ligand>
</feature>
<feature type="binding site" description="axial binding residue" evidence="16">
    <location>
        <position position="342"/>
    </location>
    <ligand>
        <name>heme</name>
        <dbReference type="ChEBI" id="CHEBI:30413"/>
        <label>5</label>
    </ligand>
    <ligandPart>
        <name>Fe</name>
        <dbReference type="ChEBI" id="CHEBI:18248"/>
    </ligandPart>
</feature>
<evidence type="ECO:0000256" key="15">
    <source>
        <dbReference type="PIRSR" id="PIRSR000014-1"/>
    </source>
</evidence>
<evidence type="ECO:0000256" key="6">
    <source>
        <dbReference type="ARBA" id="ARBA00022519"/>
    </source>
</evidence>
<dbReference type="STRING" id="698738.OLEAN_C26840"/>
<dbReference type="GO" id="GO:0005886">
    <property type="term" value="C:plasma membrane"/>
    <property type="evidence" value="ECO:0007669"/>
    <property type="project" value="UniProtKB-SubCell"/>
</dbReference>
<evidence type="ECO:0000313" key="20">
    <source>
        <dbReference type="Proteomes" id="UP000032749"/>
    </source>
</evidence>
<evidence type="ECO:0000256" key="12">
    <source>
        <dbReference type="ARBA" id="ARBA00023004"/>
    </source>
</evidence>
<dbReference type="PATRIC" id="fig|698738.3.peg.2783"/>
<keyword evidence="20" id="KW-1185">Reference proteome</keyword>
<keyword evidence="10 14" id="KW-0249">Electron transport</keyword>
<evidence type="ECO:0000256" key="11">
    <source>
        <dbReference type="ARBA" id="ARBA00022989"/>
    </source>
</evidence>
<dbReference type="GO" id="GO:0009276">
    <property type="term" value="C:Gram-negative-bacterium-type cell wall"/>
    <property type="evidence" value="ECO:0007669"/>
    <property type="project" value="UniProtKB-UniRule"/>
</dbReference>
<reference evidence="19 20" key="1">
    <citation type="journal article" date="2013" name="Nat. Commun.">
        <title>Genome sequence and functional genomic analysis of the oil-degrading bacterium Oleispira antarctica.</title>
        <authorList>
            <person name="Kube M."/>
            <person name="Chernikova T.N."/>
            <person name="Al-Ramahi Y."/>
            <person name="Beloqui A."/>
            <person name="Lopez-Cortez N."/>
            <person name="Guazzaroni M.E."/>
            <person name="Heipieper H.J."/>
            <person name="Klages S."/>
            <person name="Kotsyurbenko O.R."/>
            <person name="Langer I."/>
            <person name="Nechitaylo T.Y."/>
            <person name="Lunsdorf H."/>
            <person name="Fernandez M."/>
            <person name="Juarez S."/>
            <person name="Ciordia S."/>
            <person name="Singer A."/>
            <person name="Kagan O."/>
            <person name="Egorova O."/>
            <person name="Petit P.A."/>
            <person name="Stogios P."/>
            <person name="Kim Y."/>
            <person name="Tchigvintsev A."/>
            <person name="Flick R."/>
            <person name="Denaro R."/>
            <person name="Genovese M."/>
            <person name="Albar J.P."/>
            <person name="Reva O.N."/>
            <person name="Martinez-Gomariz M."/>
            <person name="Tran H."/>
            <person name="Ferrer M."/>
            <person name="Savchenko A."/>
            <person name="Yakunin A.F."/>
            <person name="Yakimov M.M."/>
            <person name="Golyshina O.V."/>
            <person name="Reinhardt R."/>
            <person name="Golyshin P.N."/>
        </authorList>
    </citation>
    <scope>NUCLEOTIDE SEQUENCE [LARGE SCALE GENOMIC DNA]</scope>
</reference>
<accession>R4YPL7</accession>
<dbReference type="GO" id="GO:0009055">
    <property type="term" value="F:electron transfer activity"/>
    <property type="evidence" value="ECO:0007669"/>
    <property type="project" value="UniProtKB-UniRule"/>
</dbReference>
<dbReference type="AlphaFoldDB" id="R4YPL7"/>
<dbReference type="OrthoDB" id="9782159at2"/>
<dbReference type="GO" id="GO:0005506">
    <property type="term" value="F:iron ion binding"/>
    <property type="evidence" value="ECO:0007669"/>
    <property type="project" value="UniProtKB-UniRule"/>
</dbReference>
<evidence type="ECO:0000256" key="16">
    <source>
        <dbReference type="PIRSR" id="PIRSR000014-2"/>
    </source>
</evidence>
<dbReference type="GO" id="GO:0020037">
    <property type="term" value="F:heme binding"/>
    <property type="evidence" value="ECO:0007669"/>
    <property type="project" value="UniProtKB-UniRule"/>
</dbReference>
<dbReference type="EMBL" id="FO203512">
    <property type="protein sequence ID" value="CCK76860.1"/>
    <property type="molecule type" value="Genomic_DNA"/>
</dbReference>
<dbReference type="Pfam" id="PF03264">
    <property type="entry name" value="Cytochrom_NNT"/>
    <property type="match status" value="1"/>
</dbReference>
<dbReference type="KEGG" id="oai:OLEAN_C26840"/>
<dbReference type="InterPro" id="IPR005126">
    <property type="entry name" value="NapC/NirT_cyt_c_N"/>
</dbReference>
<dbReference type="PANTHER" id="PTHR30333">
    <property type="entry name" value="CYTOCHROME C-TYPE PROTEIN"/>
    <property type="match status" value="1"/>
</dbReference>
<comment type="PTM">
    <text evidence="15">Binds 5 heme groups per subunit.</text>
</comment>
<feature type="binding site" description="axial binding residue" evidence="16">
    <location>
        <position position="177"/>
    </location>
    <ligand>
        <name>heme</name>
        <dbReference type="ChEBI" id="CHEBI:30413"/>
        <label>4</label>
    </ligand>
    <ligandPart>
        <name>Fe</name>
        <dbReference type="ChEBI" id="CHEBI:18248"/>
    </ligandPart>
</feature>
<feature type="binding site" description="axial binding residue" evidence="16">
    <location>
        <position position="55"/>
    </location>
    <ligand>
        <name>heme</name>
        <dbReference type="ChEBI" id="CHEBI:30413"/>
        <label>1</label>
    </ligand>
    <ligandPart>
        <name>Fe</name>
        <dbReference type="ChEBI" id="CHEBI:18248"/>
    </ligandPart>
</feature>
<evidence type="ECO:0000259" key="18">
    <source>
        <dbReference type="Pfam" id="PF03264"/>
    </source>
</evidence>
<keyword evidence="8 17" id="KW-0812">Transmembrane</keyword>
<dbReference type="GO" id="GO:0009061">
    <property type="term" value="P:anaerobic respiration"/>
    <property type="evidence" value="ECO:0007669"/>
    <property type="project" value="TreeGrafter"/>
</dbReference>
<organism evidence="19 20">
    <name type="scientific">Oleispira antarctica RB-8</name>
    <dbReference type="NCBI Taxonomy" id="698738"/>
    <lineage>
        <taxon>Bacteria</taxon>
        <taxon>Pseudomonadati</taxon>
        <taxon>Pseudomonadota</taxon>
        <taxon>Gammaproteobacteria</taxon>
        <taxon>Oceanospirillales</taxon>
        <taxon>Oceanospirillaceae</taxon>
        <taxon>Oleispira</taxon>
    </lineage>
</organism>
<dbReference type="Gene3D" id="1.10.3820.10">
    <property type="entry name" value="Di-heme elbow motif domain"/>
    <property type="match status" value="1"/>
</dbReference>
<keyword evidence="13 14" id="KW-0472">Membrane</keyword>
<evidence type="ECO:0000256" key="7">
    <source>
        <dbReference type="ARBA" id="ARBA00022617"/>
    </source>
</evidence>
<feature type="binding site" description="covalent" evidence="15">
    <location>
        <position position="84"/>
    </location>
    <ligand>
        <name>heme</name>
        <dbReference type="ChEBI" id="CHEBI:30413"/>
        <label>2</label>
    </ligand>
</feature>
<evidence type="ECO:0000256" key="9">
    <source>
        <dbReference type="ARBA" id="ARBA00022723"/>
    </source>
</evidence>
<feature type="binding site" description="covalent" evidence="15">
    <location>
        <position position="54"/>
    </location>
    <ligand>
        <name>heme</name>
        <dbReference type="ChEBI" id="CHEBI:30413"/>
        <label>1</label>
    </ligand>
</feature>
<feature type="transmembrane region" description="Helical" evidence="17">
    <location>
        <begin position="17"/>
        <end position="38"/>
    </location>
</feature>
<comment type="similarity">
    <text evidence="3">Belongs to the NapC/NirT/NrfH family.</text>
</comment>
<evidence type="ECO:0000256" key="8">
    <source>
        <dbReference type="ARBA" id="ARBA00022692"/>
    </source>
</evidence>
<dbReference type="InterPro" id="IPR036280">
    <property type="entry name" value="Multihaem_cyt_sf"/>
</dbReference>
<feature type="binding site" description="covalent" evidence="15">
    <location>
        <position position="81"/>
    </location>
    <ligand>
        <name>heme</name>
        <dbReference type="ChEBI" id="CHEBI:30413"/>
        <label>2</label>
    </ligand>
</feature>
<feature type="binding site" description="axial binding residue" evidence="16">
    <location>
        <position position="85"/>
    </location>
    <ligand>
        <name>heme</name>
        <dbReference type="ChEBI" id="CHEBI:30413"/>
        <label>2</label>
    </ligand>
    <ligandPart>
        <name>Fe</name>
        <dbReference type="ChEBI" id="CHEBI:18248"/>
    </ligandPart>
</feature>
<dbReference type="FunFam" id="1.10.3820.10:FF:000001">
    <property type="entry name" value="Cytochrome c-type protein"/>
    <property type="match status" value="1"/>
</dbReference>
<feature type="binding site" description="covalent" evidence="15">
    <location>
        <position position="144"/>
    </location>
    <ligand>
        <name>heme</name>
        <dbReference type="ChEBI" id="CHEBI:30413"/>
        <label>3</label>
    </ligand>
</feature>
<feature type="domain" description="NapC/NirT cytochrome c N-terminal" evidence="18">
    <location>
        <begin position="15"/>
        <end position="187"/>
    </location>
</feature>
<keyword evidence="9 14" id="KW-0479">Metal-binding</keyword>
<dbReference type="InterPro" id="IPR009154">
    <property type="entry name" value="Membr-bd_4haem_cyt_TorC"/>
</dbReference>
<evidence type="ECO:0000256" key="14">
    <source>
        <dbReference type="PIRNR" id="PIRNR000014"/>
    </source>
</evidence>
<name>R4YPL7_OLEAN</name>
<dbReference type="PIRSF" id="PIRSF000014">
    <property type="entry name" value="4_hem_cytch_TorC"/>
    <property type="match status" value="1"/>
</dbReference>
<evidence type="ECO:0000256" key="13">
    <source>
        <dbReference type="ARBA" id="ARBA00023136"/>
    </source>
</evidence>
<evidence type="ECO:0000256" key="2">
    <source>
        <dbReference type="ARBA" id="ARBA00006417"/>
    </source>
</evidence>
<feature type="binding site" description="covalent" evidence="15">
    <location>
        <position position="173"/>
    </location>
    <ligand>
        <name>heme</name>
        <dbReference type="ChEBI" id="CHEBI:30413"/>
        <label>4</label>
    </ligand>
</feature>
<evidence type="ECO:0000256" key="10">
    <source>
        <dbReference type="ARBA" id="ARBA00022982"/>
    </source>
</evidence>
<proteinExistence type="inferred from homology"/>
<keyword evidence="5 14" id="KW-1003">Cell membrane</keyword>
<evidence type="ECO:0000256" key="5">
    <source>
        <dbReference type="ARBA" id="ARBA00022475"/>
    </source>
</evidence>
<keyword evidence="4 14" id="KW-0813">Transport</keyword>
<feature type="binding site" description="covalent" evidence="15">
    <location>
        <position position="141"/>
    </location>
    <ligand>
        <name>heme</name>
        <dbReference type="ChEBI" id="CHEBI:30413"/>
        <label>3</label>
    </ligand>
</feature>
<dbReference type="InterPro" id="IPR051174">
    <property type="entry name" value="Cytochrome_c-type_ET"/>
</dbReference>
<feature type="binding site" description="axial binding residue" evidence="16">
    <location>
        <position position="145"/>
    </location>
    <ligand>
        <name>heme</name>
        <dbReference type="ChEBI" id="CHEBI:30413"/>
        <label>3</label>
    </ligand>
    <ligandPart>
        <name>Fe</name>
        <dbReference type="ChEBI" id="CHEBI:18248"/>
    </ligandPart>
</feature>
<evidence type="ECO:0000256" key="17">
    <source>
        <dbReference type="SAM" id="Phobius"/>
    </source>
</evidence>
<dbReference type="PANTHER" id="PTHR30333:SF1">
    <property type="entry name" value="CYTOCHROME C-TYPE PROTEIN NAPC"/>
    <property type="match status" value="1"/>
</dbReference>
<evidence type="ECO:0000256" key="3">
    <source>
        <dbReference type="ARBA" id="ARBA00007395"/>
    </source>
</evidence>
<gene>
    <name evidence="19" type="primary">torC</name>
    <name evidence="19" type="ORF">OLEAN_C26840</name>
</gene>
<keyword evidence="6 14" id="KW-0997">Cell inner membrane</keyword>
<sequence>MRWLVNIWKTLNKPTQYLTLGTVSITAFIMGIVFWGGFNTALEATNTEEFCIGCHSMESKPYQELQETVHWSNHSGVRATCPDCHVPHSWGRKVARKIEASHDVWGWVFQTVNTSEKFEDKRLEMASREWKRFERDDSLACKNCHNYDSMKWDTMSKLAQKQMKRAAKKDQSCVDCHKGIAHKLPDMGTARAPELIAEVGLGISSLKVGGSYFASLTKPLFFNENTDVEAGMLNVATKVNVLENKLNRTKISIAGWRKKIGAGRVIYYDFGINMLSAQLTKDAALEEGVISGYEEKEDPLTGLKWQRVEVVIWTENDYLLDEIQPLWDYAKTTYSSSCSVCHTQPEEAHFDANTWPGMFQGMIAFVNMDQDTQALIQKYLQKHSSTFVKADH</sequence>
<dbReference type="Proteomes" id="UP000032749">
    <property type="component" value="Chromosome"/>
</dbReference>
<dbReference type="SUPFAM" id="SSF48695">
    <property type="entry name" value="Multiheme cytochromes"/>
    <property type="match status" value="1"/>
</dbReference>
<feature type="binding site" description="covalent" evidence="15">
    <location>
        <position position="338"/>
    </location>
    <ligand>
        <name>heme</name>
        <dbReference type="ChEBI" id="CHEBI:30413"/>
        <label>5</label>
    </ligand>
</feature>
<evidence type="ECO:0000313" key="19">
    <source>
        <dbReference type="EMBL" id="CCK76860.1"/>
    </source>
</evidence>
<dbReference type="HOGENOM" id="CLU_058814_0_0_6"/>
<keyword evidence="7 14" id="KW-0349">Heme</keyword>
<comment type="subcellular location">
    <subcellularLocation>
        <location evidence="1">Cell inner membrane</location>
        <topology evidence="1">Single-pass type II membrane protein</topology>
    </subcellularLocation>
</comment>